<feature type="non-terminal residue" evidence="1">
    <location>
        <position position="66"/>
    </location>
</feature>
<dbReference type="EMBL" id="KQ242136">
    <property type="protein sequence ID" value="KNC80556.1"/>
    <property type="molecule type" value="Genomic_DNA"/>
</dbReference>
<organism evidence="1 2">
    <name type="scientific">Sphaeroforma arctica JP610</name>
    <dbReference type="NCBI Taxonomy" id="667725"/>
    <lineage>
        <taxon>Eukaryota</taxon>
        <taxon>Ichthyosporea</taxon>
        <taxon>Ichthyophonida</taxon>
        <taxon>Sphaeroforma</taxon>
    </lineage>
</organism>
<gene>
    <name evidence="1" type="ORF">SARC_07088</name>
</gene>
<dbReference type="Proteomes" id="UP000054560">
    <property type="component" value="Unassembled WGS sequence"/>
</dbReference>
<dbReference type="AlphaFoldDB" id="A0A0L0FVH5"/>
<keyword evidence="2" id="KW-1185">Reference proteome</keyword>
<evidence type="ECO:0000313" key="2">
    <source>
        <dbReference type="Proteomes" id="UP000054560"/>
    </source>
</evidence>
<dbReference type="GeneID" id="25907592"/>
<evidence type="ECO:0000313" key="1">
    <source>
        <dbReference type="EMBL" id="KNC80556.1"/>
    </source>
</evidence>
<proteinExistence type="predicted"/>
<reference evidence="1 2" key="1">
    <citation type="submission" date="2011-02" db="EMBL/GenBank/DDBJ databases">
        <title>The Genome Sequence of Sphaeroforma arctica JP610.</title>
        <authorList>
            <consortium name="The Broad Institute Genome Sequencing Platform"/>
            <person name="Russ C."/>
            <person name="Cuomo C."/>
            <person name="Young S.K."/>
            <person name="Zeng Q."/>
            <person name="Gargeya S."/>
            <person name="Alvarado L."/>
            <person name="Berlin A."/>
            <person name="Chapman S.B."/>
            <person name="Chen Z."/>
            <person name="Freedman E."/>
            <person name="Gellesch M."/>
            <person name="Goldberg J."/>
            <person name="Griggs A."/>
            <person name="Gujja S."/>
            <person name="Heilman E."/>
            <person name="Heiman D."/>
            <person name="Howarth C."/>
            <person name="Mehta T."/>
            <person name="Neiman D."/>
            <person name="Pearson M."/>
            <person name="Roberts A."/>
            <person name="Saif S."/>
            <person name="Shea T."/>
            <person name="Shenoy N."/>
            <person name="Sisk P."/>
            <person name="Stolte C."/>
            <person name="Sykes S."/>
            <person name="White J."/>
            <person name="Yandava C."/>
            <person name="Burger G."/>
            <person name="Gray M.W."/>
            <person name="Holland P.W.H."/>
            <person name="King N."/>
            <person name="Lang F.B.F."/>
            <person name="Roger A.J."/>
            <person name="Ruiz-Trillo I."/>
            <person name="Haas B."/>
            <person name="Nusbaum C."/>
            <person name="Birren B."/>
        </authorList>
    </citation>
    <scope>NUCLEOTIDE SEQUENCE [LARGE SCALE GENOMIC DNA]</scope>
    <source>
        <strain evidence="1 2">JP610</strain>
    </source>
</reference>
<dbReference type="RefSeq" id="XP_014154458.1">
    <property type="nucleotide sequence ID" value="XM_014298983.1"/>
</dbReference>
<protein>
    <submittedName>
        <fullName evidence="1">Uncharacterized protein</fullName>
    </submittedName>
</protein>
<accession>A0A0L0FVH5</accession>
<sequence length="66" mass="7330">MPRNQSRTLELQHNGSDKEVCISQVRLVACGGLVVPSLSLATQYGNCWSHNLSHAHPNHSIRRSTH</sequence>
<name>A0A0L0FVH5_9EUKA</name>